<proteinExistence type="predicted"/>
<evidence type="ECO:0000313" key="2">
    <source>
        <dbReference type="Proteomes" id="UP000298653"/>
    </source>
</evidence>
<keyword evidence="2" id="KW-1185">Reference proteome</keyword>
<dbReference type="AlphaFoldDB" id="A0A4P8IHN2"/>
<dbReference type="RefSeq" id="WP_137328770.1">
    <property type="nucleotide sequence ID" value="NZ_CP040058.1"/>
</dbReference>
<evidence type="ECO:0000313" key="1">
    <source>
        <dbReference type="EMBL" id="QCP35384.1"/>
    </source>
</evidence>
<gene>
    <name evidence="1" type="ORF">AR1Y2_1930</name>
</gene>
<reference evidence="1 2" key="1">
    <citation type="submission" date="2019-05" db="EMBL/GenBank/DDBJ databases">
        <title>Complete genome sequencing of Anaerostipes rhamnosivorans.</title>
        <authorList>
            <person name="Bui T.P.N."/>
            <person name="de Vos W.M."/>
        </authorList>
    </citation>
    <scope>NUCLEOTIDE SEQUENCE [LARGE SCALE GENOMIC DNA]</scope>
    <source>
        <strain evidence="1 2">1y2</strain>
    </source>
</reference>
<dbReference type="Pfam" id="PF20069">
    <property type="entry name" value="DUF6465"/>
    <property type="match status" value="1"/>
</dbReference>
<dbReference type="Proteomes" id="UP000298653">
    <property type="component" value="Chromosome"/>
</dbReference>
<dbReference type="OrthoDB" id="1711086at2"/>
<sequence>MKIKTEVQFQGHNVSITDVEKMVKEDIKSKGFKLNSLSSLEIYYQPENRSIFYVAAAKDGSIIDNEDALTVE</sequence>
<dbReference type="EMBL" id="CP040058">
    <property type="protein sequence ID" value="QCP35384.1"/>
    <property type="molecule type" value="Genomic_DNA"/>
</dbReference>
<name>A0A4P8IHN2_9FIRM</name>
<accession>A0A4P8IHN2</accession>
<dbReference type="InterPro" id="IPR046313">
    <property type="entry name" value="DUF6465"/>
</dbReference>
<organism evidence="1 2">
    <name type="scientific">Anaerostipes rhamnosivorans</name>
    <dbReference type="NCBI Taxonomy" id="1229621"/>
    <lineage>
        <taxon>Bacteria</taxon>
        <taxon>Bacillati</taxon>
        <taxon>Bacillota</taxon>
        <taxon>Clostridia</taxon>
        <taxon>Lachnospirales</taxon>
        <taxon>Lachnospiraceae</taxon>
        <taxon>Anaerostipes</taxon>
    </lineage>
</organism>
<protein>
    <submittedName>
        <fullName evidence="1">Uncharacterized protein</fullName>
    </submittedName>
</protein>
<dbReference type="KEGG" id="arf:AR1Y2_1930"/>